<gene>
    <name evidence="5" type="ORF">SD71_03305</name>
</gene>
<keyword evidence="3" id="KW-0813">Transport</keyword>
<keyword evidence="6" id="KW-1185">Reference proteome</keyword>
<dbReference type="Pfam" id="PF00381">
    <property type="entry name" value="PTS-HPr"/>
    <property type="match status" value="1"/>
</dbReference>
<evidence type="ECO:0000259" key="4">
    <source>
        <dbReference type="PROSITE" id="PS51350"/>
    </source>
</evidence>
<dbReference type="RefSeq" id="WP_041059373.1">
    <property type="nucleotide sequence ID" value="NZ_JXAL01000001.1"/>
</dbReference>
<dbReference type="SUPFAM" id="SSF55594">
    <property type="entry name" value="HPr-like"/>
    <property type="match status" value="1"/>
</dbReference>
<dbReference type="PANTHER" id="PTHR33705">
    <property type="entry name" value="PHOSPHOCARRIER PROTEIN HPR"/>
    <property type="match status" value="1"/>
</dbReference>
<name>A0ABR5AAC8_9BACL</name>
<dbReference type="EMBL" id="JXAL01000001">
    <property type="protein sequence ID" value="KIL37638.1"/>
    <property type="molecule type" value="Genomic_DNA"/>
</dbReference>
<comment type="function">
    <text evidence="1">General (non sugar-specific) component of the phosphoenolpyruvate-dependent sugar phosphotransferase system (sugar PTS). This major carbohydrate active-transport system catalyzes the phosphorylation of incoming sugar substrates concomitantly with their translocation across the cell membrane. The phosphoryl group from phosphoenolpyruvate (PEP) is transferred to the phosphoryl carrier protein HPr by enzyme I. Phospho-HPr then transfers it to the PTS EIIA domain.</text>
</comment>
<keyword evidence="3" id="KW-0762">Sugar transport</keyword>
<proteinExistence type="predicted"/>
<accession>A0ABR5AAC8</accession>
<dbReference type="PANTHER" id="PTHR33705:SF1">
    <property type="entry name" value="PHOSPHOCARRIER PROTEIN HPR"/>
    <property type="match status" value="1"/>
</dbReference>
<dbReference type="PROSITE" id="PS51350">
    <property type="entry name" value="PTS_HPR_DOM"/>
    <property type="match status" value="1"/>
</dbReference>
<evidence type="ECO:0000313" key="6">
    <source>
        <dbReference type="Proteomes" id="UP000054526"/>
    </source>
</evidence>
<organism evidence="5 6">
    <name type="scientific">Cohnella kolymensis</name>
    <dbReference type="NCBI Taxonomy" id="1590652"/>
    <lineage>
        <taxon>Bacteria</taxon>
        <taxon>Bacillati</taxon>
        <taxon>Bacillota</taxon>
        <taxon>Bacilli</taxon>
        <taxon>Bacillales</taxon>
        <taxon>Paenibacillaceae</taxon>
        <taxon>Cohnella</taxon>
    </lineage>
</organism>
<dbReference type="InterPro" id="IPR050399">
    <property type="entry name" value="HPr"/>
</dbReference>
<dbReference type="InterPro" id="IPR000032">
    <property type="entry name" value="HPr-like"/>
</dbReference>
<feature type="domain" description="HPr" evidence="4">
    <location>
        <begin position="2"/>
        <end position="84"/>
    </location>
</feature>
<dbReference type="InterPro" id="IPR035895">
    <property type="entry name" value="HPr-like_sf"/>
</dbReference>
<sequence>MKVEKDLIVNRADGLHARPAGNLVKQLKAYESSIVFVYKDRHIDGKSIIQLMKLSLKQGERVKVVIDGHDAQQAAAAIERFLEH</sequence>
<dbReference type="CDD" id="cd00367">
    <property type="entry name" value="PTS-HPr_like"/>
    <property type="match status" value="1"/>
</dbReference>
<evidence type="ECO:0000313" key="5">
    <source>
        <dbReference type="EMBL" id="KIL37638.1"/>
    </source>
</evidence>
<reference evidence="5 6" key="1">
    <citation type="submission" date="2014-12" db="EMBL/GenBank/DDBJ databases">
        <title>Draft genome sequence of Cohnella kolymensis strain B-2846.</title>
        <authorList>
            <person name="Karlyshev A.V."/>
            <person name="Kudryashova E.B."/>
        </authorList>
    </citation>
    <scope>NUCLEOTIDE SEQUENCE [LARGE SCALE GENOMIC DNA]</scope>
    <source>
        <strain evidence="5 6">VKM B-2846</strain>
    </source>
</reference>
<dbReference type="Gene3D" id="3.30.1340.10">
    <property type="entry name" value="HPr-like"/>
    <property type="match status" value="1"/>
</dbReference>
<dbReference type="NCBIfam" id="TIGR01003">
    <property type="entry name" value="PTS_HPr_family"/>
    <property type="match status" value="1"/>
</dbReference>
<protein>
    <recommendedName>
        <fullName evidence="2">Phosphocarrier protein HPr</fullName>
    </recommendedName>
</protein>
<dbReference type="Proteomes" id="UP000054526">
    <property type="component" value="Unassembled WGS sequence"/>
</dbReference>
<evidence type="ECO:0000256" key="3">
    <source>
        <dbReference type="ARBA" id="ARBA00022597"/>
    </source>
</evidence>
<comment type="caution">
    <text evidence="5">The sequence shown here is derived from an EMBL/GenBank/DDBJ whole genome shotgun (WGS) entry which is preliminary data.</text>
</comment>
<evidence type="ECO:0000256" key="1">
    <source>
        <dbReference type="ARBA" id="ARBA00003681"/>
    </source>
</evidence>
<evidence type="ECO:0000256" key="2">
    <source>
        <dbReference type="ARBA" id="ARBA00020422"/>
    </source>
</evidence>
<dbReference type="PRINTS" id="PR00107">
    <property type="entry name" value="PHOSPHOCPHPR"/>
</dbReference>